<keyword evidence="1" id="KW-0614">Plasmid</keyword>
<sequence length="97" mass="10918">MEKQELDDGIWMFDKAFRDDIENGIQRAINTLERENKQPAATGFYSNLLNQNIDKFKAYLDPSYTTPSGNRLGSSGRREIVAAFCLNENADISALIA</sequence>
<dbReference type="RefSeq" id="WP_071960615.1">
    <property type="nucleotide sequence ID" value="NZ_CP018025.1"/>
</dbReference>
<proteinExistence type="predicted"/>
<organism evidence="1 2">
    <name type="scientific">Alteromonas mediterranea</name>
    <dbReference type="NCBI Taxonomy" id="314275"/>
    <lineage>
        <taxon>Bacteria</taxon>
        <taxon>Pseudomonadati</taxon>
        <taxon>Pseudomonadota</taxon>
        <taxon>Gammaproteobacteria</taxon>
        <taxon>Alteromonadales</taxon>
        <taxon>Alteromonadaceae</taxon>
        <taxon>Alteromonas/Salinimonas group</taxon>
        <taxon>Alteromonas</taxon>
    </lineage>
</organism>
<protein>
    <submittedName>
        <fullName evidence="1">Uncharacterized protein</fullName>
    </submittedName>
</protein>
<dbReference type="Proteomes" id="UP000182101">
    <property type="component" value="Plasmid pAMCP48-600"/>
</dbReference>
<name>A0AAC9JE19_9ALTE</name>
<dbReference type="AlphaFoldDB" id="A0AAC9JE19"/>
<dbReference type="EMBL" id="CP018025">
    <property type="protein sequence ID" value="APD92005.1"/>
    <property type="molecule type" value="Genomic_DNA"/>
</dbReference>
<evidence type="ECO:0000313" key="2">
    <source>
        <dbReference type="Proteomes" id="UP000182101"/>
    </source>
</evidence>
<geneLocation type="plasmid" evidence="2">
    <name>pamcp48-600</name>
</geneLocation>
<reference evidence="1 2" key="1">
    <citation type="submission" date="2016-11" db="EMBL/GenBank/DDBJ databases">
        <title>Networking in microbes: conjugative elements and plasmids in the genus Alteromonas.</title>
        <authorList>
            <person name="Lopez-Perez M."/>
            <person name="Ramon-Marco N."/>
            <person name="Rodriguez-Valera F."/>
        </authorList>
    </citation>
    <scope>NUCLEOTIDE SEQUENCE [LARGE SCALE GENOMIC DNA]</scope>
    <source>
        <strain evidence="1 2">CP48</strain>
        <plasmid evidence="2">pamcp48-600</plasmid>
    </source>
</reference>
<accession>A0AAC9JE19</accession>
<evidence type="ECO:0000313" key="1">
    <source>
        <dbReference type="EMBL" id="APD92005.1"/>
    </source>
</evidence>
<gene>
    <name evidence="1" type="ORF">BM524_18970</name>
</gene>